<feature type="non-terminal residue" evidence="3">
    <location>
        <position position="1"/>
    </location>
</feature>
<evidence type="ECO:0000313" key="3">
    <source>
        <dbReference type="EMBL" id="CAG8626339.1"/>
    </source>
</evidence>
<proteinExistence type="predicted"/>
<evidence type="ECO:0000256" key="1">
    <source>
        <dbReference type="ARBA" id="ARBA00022806"/>
    </source>
</evidence>
<feature type="domain" description="Helicase/UvrB N-terminal" evidence="2">
    <location>
        <begin position="15"/>
        <end position="58"/>
    </location>
</feature>
<sequence>VGYGGEAIFDDFIMQTRKERDLVLIVDEAHIETDTKLANEVVDLFDPRIIIKITATPKTLPDISDVRQKKAGFVEVSEKDVIESGLIKEKIVIQTKEEIEKLSEKKQLSEDEIMLELAYNKRLELKKIYESLGLDINPLVLIQLPSDFKEKEEIETNRKDFVLSYLKAKGVKEKEIAIWLSNEKKNLDMIEKNNNEVNFMIFKVAPATG</sequence>
<dbReference type="AlphaFoldDB" id="A0A9N9D8G6"/>
<dbReference type="GO" id="GO:0016787">
    <property type="term" value="F:hydrolase activity"/>
    <property type="evidence" value="ECO:0007669"/>
    <property type="project" value="InterPro"/>
</dbReference>
<dbReference type="GO" id="GO:0005524">
    <property type="term" value="F:ATP binding"/>
    <property type="evidence" value="ECO:0007669"/>
    <property type="project" value="InterPro"/>
</dbReference>
<dbReference type="GO" id="GO:0004386">
    <property type="term" value="F:helicase activity"/>
    <property type="evidence" value="ECO:0007669"/>
    <property type="project" value="UniProtKB-KW"/>
</dbReference>
<dbReference type="Pfam" id="PF04851">
    <property type="entry name" value="ResIII"/>
    <property type="match status" value="1"/>
</dbReference>
<reference evidence="3" key="1">
    <citation type="submission" date="2021-06" db="EMBL/GenBank/DDBJ databases">
        <authorList>
            <person name="Kallberg Y."/>
            <person name="Tangrot J."/>
            <person name="Rosling A."/>
        </authorList>
    </citation>
    <scope>NUCLEOTIDE SEQUENCE</scope>
    <source>
        <strain evidence="3">IA702</strain>
    </source>
</reference>
<keyword evidence="4" id="KW-1185">Reference proteome</keyword>
<organism evidence="3 4">
    <name type="scientific">Paraglomus occultum</name>
    <dbReference type="NCBI Taxonomy" id="144539"/>
    <lineage>
        <taxon>Eukaryota</taxon>
        <taxon>Fungi</taxon>
        <taxon>Fungi incertae sedis</taxon>
        <taxon>Mucoromycota</taxon>
        <taxon>Glomeromycotina</taxon>
        <taxon>Glomeromycetes</taxon>
        <taxon>Paraglomerales</taxon>
        <taxon>Paraglomeraceae</taxon>
        <taxon>Paraglomus</taxon>
    </lineage>
</organism>
<keyword evidence="1" id="KW-0347">Helicase</keyword>
<gene>
    <name evidence="3" type="ORF">POCULU_LOCUS8665</name>
</gene>
<protein>
    <submittedName>
        <fullName evidence="3">10197_t:CDS:1</fullName>
    </submittedName>
</protein>
<comment type="caution">
    <text evidence="3">The sequence shown here is derived from an EMBL/GenBank/DDBJ whole genome shotgun (WGS) entry which is preliminary data.</text>
</comment>
<evidence type="ECO:0000313" key="4">
    <source>
        <dbReference type="Proteomes" id="UP000789572"/>
    </source>
</evidence>
<keyword evidence="1" id="KW-0067">ATP-binding</keyword>
<dbReference type="OrthoDB" id="10565090at2759"/>
<dbReference type="GO" id="GO:0003677">
    <property type="term" value="F:DNA binding"/>
    <property type="evidence" value="ECO:0007669"/>
    <property type="project" value="InterPro"/>
</dbReference>
<accession>A0A9N9D8G6</accession>
<evidence type="ECO:0000259" key="2">
    <source>
        <dbReference type="Pfam" id="PF04851"/>
    </source>
</evidence>
<keyword evidence="1" id="KW-0547">Nucleotide-binding</keyword>
<name>A0A9N9D8G6_9GLOM</name>
<dbReference type="InterPro" id="IPR006935">
    <property type="entry name" value="Helicase/UvrB_N"/>
</dbReference>
<dbReference type="EMBL" id="CAJVPJ010002650">
    <property type="protein sequence ID" value="CAG8626339.1"/>
    <property type="molecule type" value="Genomic_DNA"/>
</dbReference>
<keyword evidence="1" id="KW-0378">Hydrolase</keyword>
<dbReference type="Proteomes" id="UP000789572">
    <property type="component" value="Unassembled WGS sequence"/>
</dbReference>